<dbReference type="EMBL" id="CP126981">
    <property type="protein sequence ID" value="WIM86714.1"/>
    <property type="molecule type" value="Genomic_DNA"/>
</dbReference>
<evidence type="ECO:0000313" key="3">
    <source>
        <dbReference type="Proteomes" id="UP001236585"/>
    </source>
</evidence>
<feature type="region of interest" description="Disordered" evidence="1">
    <location>
        <begin position="149"/>
        <end position="172"/>
    </location>
</feature>
<keyword evidence="3" id="KW-1185">Reference proteome</keyword>
<protein>
    <submittedName>
        <fullName evidence="2">Uncharacterized protein</fullName>
    </submittedName>
</protein>
<evidence type="ECO:0000313" key="2">
    <source>
        <dbReference type="EMBL" id="WIM86714.1"/>
    </source>
</evidence>
<dbReference type="Proteomes" id="UP001236585">
    <property type="component" value="Chromosome"/>
</dbReference>
<accession>A0ABY8VV94</accession>
<gene>
    <name evidence="2" type="ORF">PT015_17750</name>
</gene>
<name>A0ABY8VV94_9MYCO</name>
<organism evidence="2 3">
    <name type="scientific">Candidatus Mycobacterium wuenschmannii</name>
    <dbReference type="NCBI Taxonomy" id="3027808"/>
    <lineage>
        <taxon>Bacteria</taxon>
        <taxon>Bacillati</taxon>
        <taxon>Actinomycetota</taxon>
        <taxon>Actinomycetes</taxon>
        <taxon>Mycobacteriales</taxon>
        <taxon>Mycobacteriaceae</taxon>
        <taxon>Mycobacterium</taxon>
    </lineage>
</organism>
<dbReference type="RefSeq" id="WP_285186183.1">
    <property type="nucleotide sequence ID" value="NZ_CP126981.1"/>
</dbReference>
<reference evidence="2 3" key="1">
    <citation type="journal article" date="2023" name="Microbiol. Resour. Announc.">
        <title>Complete Genome Sequence of Mycobacterium wuenschmanii, a novel Nontuberculous Mycobacterium Isolated from a captive population of Amazon Milk Frogs.</title>
        <authorList>
            <person name="Hicks J."/>
            <person name="Zeineldin M."/>
            <person name="Ward H."/>
            <person name="Wuenschmann A."/>
            <person name="Camp P."/>
            <person name="Farrell D."/>
            <person name="Lehman K."/>
            <person name="Thacker T."/>
            <person name="Cuthbert E."/>
        </authorList>
    </citation>
    <scope>NUCLEOTIDE SEQUENCE [LARGE SCALE GENOMIC DNA]</scope>
    <source>
        <strain evidence="2 3">Wuenschmanii</strain>
    </source>
</reference>
<proteinExistence type="predicted"/>
<evidence type="ECO:0000256" key="1">
    <source>
        <dbReference type="SAM" id="MobiDB-lite"/>
    </source>
</evidence>
<sequence length="172" mass="18186">MMMVGVMEPALTRQQTDATGDAFGAWWRVLTSAGDEMAERVPLIGPALTSTSSTVQVALRRVGALMGLLDRAGTALDDIAELRHSAQSIANNLAELTHAAQGIDVQAGQLTTEIKAVSQIMPTLERLTEIVDPLDTTVARLGRFVDRLPGGRRAASRPKGSLDGSATDPPRG</sequence>